<accession>A0A7J8JRQ4</accession>
<reference evidence="1 2" key="1">
    <citation type="journal article" date="2020" name="Nature">
        <title>Six reference-quality genomes reveal evolution of bat adaptations.</title>
        <authorList>
            <person name="Jebb D."/>
            <person name="Huang Z."/>
            <person name="Pippel M."/>
            <person name="Hughes G.M."/>
            <person name="Lavrichenko K."/>
            <person name="Devanna P."/>
            <person name="Winkler S."/>
            <person name="Jermiin L.S."/>
            <person name="Skirmuntt E.C."/>
            <person name="Katzourakis A."/>
            <person name="Burkitt-Gray L."/>
            <person name="Ray D.A."/>
            <person name="Sullivan K.A.M."/>
            <person name="Roscito J.G."/>
            <person name="Kirilenko B.M."/>
            <person name="Davalos L.M."/>
            <person name="Corthals A.P."/>
            <person name="Power M.L."/>
            <person name="Jones G."/>
            <person name="Ransome R.D."/>
            <person name="Dechmann D.K.N."/>
            <person name="Locatelli A.G."/>
            <person name="Puechmaille S.J."/>
            <person name="Fedrigo O."/>
            <person name="Jarvis E.D."/>
            <person name="Hiller M."/>
            <person name="Vernes S.C."/>
            <person name="Myers E.W."/>
            <person name="Teeling E.C."/>
        </authorList>
    </citation>
    <scope>NUCLEOTIDE SEQUENCE [LARGE SCALE GENOMIC DNA]</scope>
    <source>
        <strain evidence="1">MMolMol1</strain>
        <tissue evidence="1">Muscle</tissue>
    </source>
</reference>
<comment type="caution">
    <text evidence="1">The sequence shown here is derived from an EMBL/GenBank/DDBJ whole genome shotgun (WGS) entry which is preliminary data.</text>
</comment>
<gene>
    <name evidence="1" type="ORF">HJG59_003237</name>
</gene>
<keyword evidence="2" id="KW-1185">Reference proteome</keyword>
<organism evidence="1 2">
    <name type="scientific">Molossus molossus</name>
    <name type="common">Pallas' mastiff bat</name>
    <name type="synonym">Vespertilio molossus</name>
    <dbReference type="NCBI Taxonomy" id="27622"/>
    <lineage>
        <taxon>Eukaryota</taxon>
        <taxon>Metazoa</taxon>
        <taxon>Chordata</taxon>
        <taxon>Craniata</taxon>
        <taxon>Vertebrata</taxon>
        <taxon>Euteleostomi</taxon>
        <taxon>Mammalia</taxon>
        <taxon>Eutheria</taxon>
        <taxon>Laurasiatheria</taxon>
        <taxon>Chiroptera</taxon>
        <taxon>Yangochiroptera</taxon>
        <taxon>Molossidae</taxon>
        <taxon>Molossus</taxon>
    </lineage>
</organism>
<proteinExistence type="predicted"/>
<evidence type="ECO:0000313" key="1">
    <source>
        <dbReference type="EMBL" id="KAF6499584.1"/>
    </source>
</evidence>
<protein>
    <submittedName>
        <fullName evidence="1">Cytochrome c oxidase assembly factor COX18</fullName>
    </submittedName>
</protein>
<dbReference type="Proteomes" id="UP000550707">
    <property type="component" value="Unassembled WGS sequence"/>
</dbReference>
<dbReference type="AlphaFoldDB" id="A0A7J8JRQ4"/>
<dbReference type="EMBL" id="JACASF010000001">
    <property type="protein sequence ID" value="KAF6499584.1"/>
    <property type="molecule type" value="Genomic_DNA"/>
</dbReference>
<name>A0A7J8JRQ4_MOLMO</name>
<evidence type="ECO:0000313" key="2">
    <source>
        <dbReference type="Proteomes" id="UP000550707"/>
    </source>
</evidence>
<sequence length="47" mass="5232">MFGIIATLSKPQFWSGFSFLCGSSCLLLSGILAQEQRTQKVFLFRSS</sequence>